<dbReference type="Pfam" id="PF03562">
    <property type="entry name" value="MltA"/>
    <property type="match status" value="1"/>
</dbReference>
<dbReference type="InterPro" id="IPR036908">
    <property type="entry name" value="RlpA-like_sf"/>
</dbReference>
<accession>A0A1H2UC98</accession>
<dbReference type="GO" id="GO:0009254">
    <property type="term" value="P:peptidoglycan turnover"/>
    <property type="evidence" value="ECO:0007669"/>
    <property type="project" value="InterPro"/>
</dbReference>
<dbReference type="Pfam" id="PF06725">
    <property type="entry name" value="3D"/>
    <property type="match status" value="1"/>
</dbReference>
<keyword evidence="7" id="KW-0732">Signal</keyword>
<evidence type="ECO:0000256" key="6">
    <source>
        <dbReference type="SAM" id="MobiDB-lite"/>
    </source>
</evidence>
<dbReference type="Gene3D" id="2.40.40.10">
    <property type="entry name" value="RlpA-like domain"/>
    <property type="match status" value="1"/>
</dbReference>
<dbReference type="GO" id="GO:0004553">
    <property type="term" value="F:hydrolase activity, hydrolyzing O-glycosyl compounds"/>
    <property type="evidence" value="ECO:0007669"/>
    <property type="project" value="InterPro"/>
</dbReference>
<evidence type="ECO:0000256" key="2">
    <source>
        <dbReference type="ARBA" id="ARBA00012587"/>
    </source>
</evidence>
<dbReference type="CDD" id="cd14668">
    <property type="entry name" value="mlta_B"/>
    <property type="match status" value="1"/>
</dbReference>
<comment type="catalytic activity">
    <reaction evidence="1">
        <text>Exolytic cleavage of the (1-&gt;4)-beta-glycosidic linkage between N-acetylmuramic acid (MurNAc) and N-acetylglucosamine (GlcNAc) residues in peptidoglycan, from either the reducing or the non-reducing ends of the peptidoglycan chains, with concomitant formation of a 1,6-anhydrobond in the MurNAc residue.</text>
        <dbReference type="EC" id="4.2.2.n1"/>
    </reaction>
</comment>
<evidence type="ECO:0000313" key="9">
    <source>
        <dbReference type="EMBL" id="SDW53597.1"/>
    </source>
</evidence>
<feature type="compositionally biased region" description="Low complexity" evidence="6">
    <location>
        <begin position="31"/>
        <end position="60"/>
    </location>
</feature>
<dbReference type="SMART" id="SM00925">
    <property type="entry name" value="MltA"/>
    <property type="match status" value="1"/>
</dbReference>
<dbReference type="Proteomes" id="UP000183454">
    <property type="component" value="Unassembled WGS sequence"/>
</dbReference>
<feature type="chain" id="PRO_5010230903" description="peptidoglycan lytic exotransglycosylase" evidence="7">
    <location>
        <begin position="25"/>
        <end position="412"/>
    </location>
</feature>
<dbReference type="InterPro" id="IPR005300">
    <property type="entry name" value="MltA_B"/>
</dbReference>
<name>A0A1H2UC98_9PROT</name>
<dbReference type="GO" id="GO:0019867">
    <property type="term" value="C:outer membrane"/>
    <property type="evidence" value="ECO:0007669"/>
    <property type="project" value="InterPro"/>
</dbReference>
<dbReference type="GO" id="GO:0008933">
    <property type="term" value="F:peptidoglycan lytic transglycosylase activity"/>
    <property type="evidence" value="ECO:0007669"/>
    <property type="project" value="TreeGrafter"/>
</dbReference>
<dbReference type="InterPro" id="IPR026044">
    <property type="entry name" value="MltA"/>
</dbReference>
<reference evidence="9 10" key="1">
    <citation type="submission" date="2016-10" db="EMBL/GenBank/DDBJ databases">
        <authorList>
            <person name="de Groot N.N."/>
        </authorList>
    </citation>
    <scope>NUCLEOTIDE SEQUENCE [LARGE SCALE GENOMIC DNA]</scope>
    <source>
        <strain evidence="9 10">Nm110</strain>
    </source>
</reference>
<sequence length="412" mass="45831">MQSQSTLSILALLLLLLVACKTETIPPAQISAKPSTSSSTSKLAPSAPIVPQVSPISPSTSQLKATDWSQLKEWEQDMLLPAWTAFLQSCNALNKQLLWRETCKKASMIKQPTDNTIKHFLKLHFTPHQVMNLDGSAEGLITGYYEPLLKGSRTPSQQYRYPLYTQPDELLIIELADVYPELKNLQLRGRLEGRKVVPYYTRAEIENESASLKGRELVWVNDQVELFFLQIQGSGRIILENGEILRVGYADQNGHPYQSIGKLLVQRGELPLENASMQGIKQWGQQNPDKLTQLLHQNSRYIFFRELPNNLSGPIGALGIPLTAGRSLAVDPRAIPQGAPVFLSTTWPNSNKPLNRLMVAQDAGSAIKGGVRADFFWGFGPEAASQAGKMKQKGKMWVLLPKNYSSQLQAQK</sequence>
<evidence type="ECO:0000256" key="5">
    <source>
        <dbReference type="ARBA" id="ARBA00030918"/>
    </source>
</evidence>
<dbReference type="GO" id="GO:0009253">
    <property type="term" value="P:peptidoglycan catabolic process"/>
    <property type="evidence" value="ECO:0007669"/>
    <property type="project" value="TreeGrafter"/>
</dbReference>
<evidence type="ECO:0000256" key="1">
    <source>
        <dbReference type="ARBA" id="ARBA00001420"/>
    </source>
</evidence>
<dbReference type="RefSeq" id="WP_074666824.1">
    <property type="nucleotide sequence ID" value="NZ_FNNH01000015.1"/>
</dbReference>
<keyword evidence="3" id="KW-0456">Lyase</keyword>
<dbReference type="PANTHER" id="PTHR30124">
    <property type="entry name" value="MEMBRANE-BOUND LYTIC MUREIN TRANSGLYCOSYLASE A"/>
    <property type="match status" value="1"/>
</dbReference>
<evidence type="ECO:0000256" key="4">
    <source>
        <dbReference type="ARBA" id="ARBA00023316"/>
    </source>
</evidence>
<dbReference type="GO" id="GO:0071555">
    <property type="term" value="P:cell wall organization"/>
    <property type="evidence" value="ECO:0007669"/>
    <property type="project" value="UniProtKB-KW"/>
</dbReference>
<dbReference type="InterPro" id="IPR010611">
    <property type="entry name" value="3D_dom"/>
</dbReference>
<protein>
    <recommendedName>
        <fullName evidence="2">peptidoglycan lytic exotransglycosylase</fullName>
        <ecNumber evidence="2">4.2.2.n1</ecNumber>
    </recommendedName>
    <alternativeName>
        <fullName evidence="5">Murein hydrolase A</fullName>
    </alternativeName>
</protein>
<organism evidence="9 10">
    <name type="scientific">Nitrosomonas communis</name>
    <dbReference type="NCBI Taxonomy" id="44574"/>
    <lineage>
        <taxon>Bacteria</taxon>
        <taxon>Pseudomonadati</taxon>
        <taxon>Pseudomonadota</taxon>
        <taxon>Betaproteobacteria</taxon>
        <taxon>Nitrosomonadales</taxon>
        <taxon>Nitrosomonadaceae</taxon>
        <taxon>Nitrosomonas</taxon>
    </lineage>
</organism>
<keyword evidence="4" id="KW-0961">Cell wall biogenesis/degradation</keyword>
<feature type="signal peptide" evidence="7">
    <location>
        <begin position="1"/>
        <end position="24"/>
    </location>
</feature>
<evidence type="ECO:0000256" key="3">
    <source>
        <dbReference type="ARBA" id="ARBA00023239"/>
    </source>
</evidence>
<dbReference type="AlphaFoldDB" id="A0A1H2UC98"/>
<gene>
    <name evidence="9" type="ORF">SAMN05421882_101536</name>
</gene>
<feature type="domain" description="Lytic transglycosylase MltA" evidence="8">
    <location>
        <begin position="148"/>
        <end position="305"/>
    </location>
</feature>
<evidence type="ECO:0000259" key="8">
    <source>
        <dbReference type="SMART" id="SM00925"/>
    </source>
</evidence>
<evidence type="ECO:0000313" key="10">
    <source>
        <dbReference type="Proteomes" id="UP000183454"/>
    </source>
</evidence>
<proteinExistence type="predicted"/>
<dbReference type="CDD" id="cd14485">
    <property type="entry name" value="mltA_like_LT_A"/>
    <property type="match status" value="1"/>
</dbReference>
<dbReference type="EMBL" id="FNNH01000015">
    <property type="protein sequence ID" value="SDW53597.1"/>
    <property type="molecule type" value="Genomic_DNA"/>
</dbReference>
<dbReference type="EC" id="4.2.2.n1" evidence="2"/>
<dbReference type="PIRSF" id="PIRSF019422">
    <property type="entry name" value="MltA"/>
    <property type="match status" value="1"/>
</dbReference>
<feature type="region of interest" description="Disordered" evidence="6">
    <location>
        <begin position="29"/>
        <end position="60"/>
    </location>
</feature>
<dbReference type="Gene3D" id="2.40.240.50">
    <property type="entry name" value="Barwin-like endoglucanases"/>
    <property type="match status" value="1"/>
</dbReference>
<evidence type="ECO:0000256" key="7">
    <source>
        <dbReference type="SAM" id="SignalP"/>
    </source>
</evidence>
<dbReference type="SUPFAM" id="SSF50685">
    <property type="entry name" value="Barwin-like endoglucanases"/>
    <property type="match status" value="1"/>
</dbReference>
<dbReference type="PANTHER" id="PTHR30124:SF0">
    <property type="entry name" value="MEMBRANE-BOUND LYTIC MUREIN TRANSGLYCOSYLASE A"/>
    <property type="match status" value="1"/>
</dbReference>